<evidence type="ECO:0000313" key="7">
    <source>
        <dbReference type="EMBL" id="PRD14189.1"/>
    </source>
</evidence>
<keyword evidence="1" id="KW-0678">Repressor</keyword>
<proteinExistence type="predicted"/>
<evidence type="ECO:0000256" key="2">
    <source>
        <dbReference type="ARBA" id="ARBA00023015"/>
    </source>
</evidence>
<sequence length="195" mass="21936">MKETAEELRARILSGAIELFIEKGVEKVTTRELTEHLGLSRSHIYHYFRDWQALCLEALTVFLQADLDNLKARIVGQPAREQLRMLMQTYLPDVQDAVWQLYGSLWQLAIHDETWAALARQMVDKWQLLLDGIINAGIAEGVFSSADPLRTARQLGAMINGYSDLLIVEPSASARQQATEDIEAFIALALLTPAE</sequence>
<keyword evidence="4" id="KW-0804">Transcription</keyword>
<evidence type="ECO:0000256" key="1">
    <source>
        <dbReference type="ARBA" id="ARBA00022491"/>
    </source>
</evidence>
<evidence type="ECO:0000256" key="5">
    <source>
        <dbReference type="PROSITE-ProRule" id="PRU00335"/>
    </source>
</evidence>
<dbReference type="Proteomes" id="UP000239181">
    <property type="component" value="Unassembled WGS sequence"/>
</dbReference>
<accession>A0A2S9I8S5</accession>
<dbReference type="SUPFAM" id="SSF48498">
    <property type="entry name" value="Tetracyclin repressor-like, C-terminal domain"/>
    <property type="match status" value="1"/>
</dbReference>
<reference evidence="7 8" key="1">
    <citation type="submission" date="2017-10" db="EMBL/GenBank/DDBJ databases">
        <title>Draft genome of two endophytic bacteria isolated from 'guarana' Paullinia cupana (Mart.) Ducke.</title>
        <authorList>
            <person name="Siqueira K.A."/>
            <person name="Liotti R.G."/>
            <person name="Mendes T.A."/>
            <person name="Soares M.A."/>
        </authorList>
    </citation>
    <scope>NUCLEOTIDE SEQUENCE [LARGE SCALE GENOMIC DNA]</scope>
    <source>
        <strain evidence="7 8">342</strain>
    </source>
</reference>
<dbReference type="EMBL" id="PDET01000013">
    <property type="protein sequence ID" value="PRD14189.1"/>
    <property type="molecule type" value="Genomic_DNA"/>
</dbReference>
<dbReference type="PANTHER" id="PTHR30055:SF200">
    <property type="entry name" value="HTH-TYPE TRANSCRIPTIONAL REPRESSOR BDCR"/>
    <property type="match status" value="1"/>
</dbReference>
<keyword evidence="8" id="KW-1185">Reference proteome</keyword>
<dbReference type="RefSeq" id="WP_105594123.1">
    <property type="nucleotide sequence ID" value="NZ_JAFBFW010000008.1"/>
</dbReference>
<dbReference type="InterPro" id="IPR050109">
    <property type="entry name" value="HTH-type_TetR-like_transc_reg"/>
</dbReference>
<name>A0A2S9I8S5_9GAMM</name>
<dbReference type="SUPFAM" id="SSF46689">
    <property type="entry name" value="Homeodomain-like"/>
    <property type="match status" value="1"/>
</dbReference>
<evidence type="ECO:0000256" key="3">
    <source>
        <dbReference type="ARBA" id="ARBA00023125"/>
    </source>
</evidence>
<comment type="caution">
    <text evidence="7">The sequence shown here is derived from an EMBL/GenBank/DDBJ whole genome shotgun (WGS) entry which is preliminary data.</text>
</comment>
<dbReference type="GO" id="GO:0003700">
    <property type="term" value="F:DNA-binding transcription factor activity"/>
    <property type="evidence" value="ECO:0007669"/>
    <property type="project" value="TreeGrafter"/>
</dbReference>
<gene>
    <name evidence="7" type="ORF">CQW29_18040</name>
</gene>
<evidence type="ECO:0000259" key="6">
    <source>
        <dbReference type="PROSITE" id="PS50977"/>
    </source>
</evidence>
<protein>
    <submittedName>
        <fullName evidence="7">TetR family transcriptional regulator</fullName>
    </submittedName>
</protein>
<organism evidence="7 8">
    <name type="scientific">Pantoea coffeiphila</name>
    <dbReference type="NCBI Taxonomy" id="1465635"/>
    <lineage>
        <taxon>Bacteria</taxon>
        <taxon>Pseudomonadati</taxon>
        <taxon>Pseudomonadota</taxon>
        <taxon>Gammaproteobacteria</taxon>
        <taxon>Enterobacterales</taxon>
        <taxon>Erwiniaceae</taxon>
        <taxon>Pantoea</taxon>
    </lineage>
</organism>
<dbReference type="AlphaFoldDB" id="A0A2S9I8S5"/>
<dbReference type="OrthoDB" id="6992431at2"/>
<dbReference type="PRINTS" id="PR00455">
    <property type="entry name" value="HTHTETR"/>
</dbReference>
<feature type="domain" description="HTH tetR-type" evidence="6">
    <location>
        <begin position="6"/>
        <end position="66"/>
    </location>
</feature>
<keyword evidence="3 5" id="KW-0238">DNA-binding</keyword>
<evidence type="ECO:0000256" key="4">
    <source>
        <dbReference type="ARBA" id="ARBA00023163"/>
    </source>
</evidence>
<dbReference type="Pfam" id="PF00440">
    <property type="entry name" value="TetR_N"/>
    <property type="match status" value="1"/>
</dbReference>
<dbReference type="PROSITE" id="PS50977">
    <property type="entry name" value="HTH_TETR_2"/>
    <property type="match status" value="1"/>
</dbReference>
<dbReference type="PANTHER" id="PTHR30055">
    <property type="entry name" value="HTH-TYPE TRANSCRIPTIONAL REGULATOR RUTR"/>
    <property type="match status" value="1"/>
</dbReference>
<evidence type="ECO:0000313" key="8">
    <source>
        <dbReference type="Proteomes" id="UP000239181"/>
    </source>
</evidence>
<dbReference type="InterPro" id="IPR001647">
    <property type="entry name" value="HTH_TetR"/>
</dbReference>
<feature type="DNA-binding region" description="H-T-H motif" evidence="5">
    <location>
        <begin position="29"/>
        <end position="48"/>
    </location>
</feature>
<dbReference type="Gene3D" id="1.10.357.10">
    <property type="entry name" value="Tetracycline Repressor, domain 2"/>
    <property type="match status" value="1"/>
</dbReference>
<dbReference type="GO" id="GO:0000976">
    <property type="term" value="F:transcription cis-regulatory region binding"/>
    <property type="evidence" value="ECO:0007669"/>
    <property type="project" value="TreeGrafter"/>
</dbReference>
<dbReference type="InterPro" id="IPR009057">
    <property type="entry name" value="Homeodomain-like_sf"/>
</dbReference>
<dbReference type="InterPro" id="IPR039538">
    <property type="entry name" value="BetI_C"/>
</dbReference>
<dbReference type="Pfam" id="PF13977">
    <property type="entry name" value="TetR_C_6"/>
    <property type="match status" value="1"/>
</dbReference>
<keyword evidence="2" id="KW-0805">Transcription regulation</keyword>
<dbReference type="InterPro" id="IPR036271">
    <property type="entry name" value="Tet_transcr_reg_TetR-rel_C_sf"/>
</dbReference>